<feature type="transmembrane region" description="Helical" evidence="1">
    <location>
        <begin position="456"/>
        <end position="473"/>
    </location>
</feature>
<feature type="transmembrane region" description="Helical" evidence="1">
    <location>
        <begin position="431"/>
        <end position="450"/>
    </location>
</feature>
<feature type="transmembrane region" description="Helical" evidence="1">
    <location>
        <begin position="216"/>
        <end position="234"/>
    </location>
</feature>
<dbReference type="InterPro" id="IPR058065">
    <property type="entry name" value="LIC_10190-like"/>
</dbReference>
<feature type="transmembrane region" description="Helical" evidence="1">
    <location>
        <begin position="20"/>
        <end position="37"/>
    </location>
</feature>
<feature type="transmembrane region" description="Helical" evidence="1">
    <location>
        <begin position="158"/>
        <end position="177"/>
    </location>
</feature>
<feature type="domain" description="DUF8201" evidence="2">
    <location>
        <begin position="17"/>
        <end position="435"/>
    </location>
</feature>
<evidence type="ECO:0000313" key="4">
    <source>
        <dbReference type="Proteomes" id="UP000323426"/>
    </source>
</evidence>
<keyword evidence="4" id="KW-1185">Reference proteome</keyword>
<accession>A0A5M6DJ52</accession>
<feature type="transmembrane region" description="Helical" evidence="1">
    <location>
        <begin position="407"/>
        <end position="424"/>
    </location>
</feature>
<keyword evidence="1" id="KW-0472">Membrane</keyword>
<dbReference type="EMBL" id="VWSF01000005">
    <property type="protein sequence ID" value="KAA5547511.1"/>
    <property type="molecule type" value="Genomic_DNA"/>
</dbReference>
<feature type="transmembrane region" description="Helical" evidence="1">
    <location>
        <begin position="189"/>
        <end position="210"/>
    </location>
</feature>
<evidence type="ECO:0000313" key="3">
    <source>
        <dbReference type="EMBL" id="KAA5547511.1"/>
    </source>
</evidence>
<evidence type="ECO:0000259" key="2">
    <source>
        <dbReference type="Pfam" id="PF26626"/>
    </source>
</evidence>
<dbReference type="NCBIfam" id="NF047510">
    <property type="entry name" value="LIC_10190_fam"/>
    <property type="match status" value="1"/>
</dbReference>
<feature type="transmembrane region" description="Helical" evidence="1">
    <location>
        <begin position="371"/>
        <end position="392"/>
    </location>
</feature>
<dbReference type="Proteomes" id="UP000323426">
    <property type="component" value="Unassembled WGS sequence"/>
</dbReference>
<gene>
    <name evidence="3" type="ORF">F0145_09325</name>
</gene>
<keyword evidence="1" id="KW-1133">Transmembrane helix</keyword>
<organism evidence="3 4">
    <name type="scientific">Adhaeribacter rhizoryzae</name>
    <dbReference type="NCBI Taxonomy" id="2607907"/>
    <lineage>
        <taxon>Bacteria</taxon>
        <taxon>Pseudomonadati</taxon>
        <taxon>Bacteroidota</taxon>
        <taxon>Cytophagia</taxon>
        <taxon>Cytophagales</taxon>
        <taxon>Hymenobacteraceae</taxon>
        <taxon>Adhaeribacter</taxon>
    </lineage>
</organism>
<feature type="transmembrane region" description="Helical" evidence="1">
    <location>
        <begin position="284"/>
        <end position="301"/>
    </location>
</feature>
<sequence length="553" mass="63070">MLYNLLSNIFGWKFTKVPAYLLSLFGLCFLTGYLAIYSLFAPINVITHLTLIIPLAFYAVKRKAVFKLFLQPRLSFSKTEFLFLLLPVLIIVLNLLYLNTLPVLHTDSGLYHIQAIKWPQYYPVVPGIGNLLSQIGYNSSFFLWSAFFSGVSLTSQPIYALNSYLVLLLTVTGLTLFRAAFTKDKSKMAYSIFPVILCGLIPIIFDRAIASPTPDIALTVILAFIFTIQIYQLGKSGKEINAFETLTLVLLVLTAFTIKISVAPIAGVLLYLIFTEQVKLSKQWVMLVAASGLFIFGPWFIRNIIQTGYLVYPFPYLDIFTVDWKVPMPIVLDEMNMIKSFAKEGANDWQRVLQTSFWVWVKSWYSYQSTYYKFILAGAALSPLFMVILGYLKREAPGFTNLYKKLLALWFIYYAGFLFWLYFVPSIRFGVTFIYLSLLIPIIFVLQGTISKYSAFVYVLGITIILGLGLNQLRDLVHFLRFQPAVIQARLMYQEYHPVPALAPVKVSHVNVWRPVKELVCWDAPIPCTYHLVKGLELRGKDLASGFRIKSKE</sequence>
<feature type="transmembrane region" description="Helical" evidence="1">
    <location>
        <begin position="43"/>
        <end position="60"/>
    </location>
</feature>
<feature type="transmembrane region" description="Helical" evidence="1">
    <location>
        <begin position="81"/>
        <end position="98"/>
    </location>
</feature>
<keyword evidence="1" id="KW-0812">Transmembrane</keyword>
<feature type="transmembrane region" description="Helical" evidence="1">
    <location>
        <begin position="246"/>
        <end position="272"/>
    </location>
</feature>
<dbReference type="AlphaFoldDB" id="A0A5M6DJ52"/>
<comment type="caution">
    <text evidence="3">The sequence shown here is derived from an EMBL/GenBank/DDBJ whole genome shotgun (WGS) entry which is preliminary data.</text>
</comment>
<protein>
    <recommendedName>
        <fullName evidence="2">DUF8201 domain-containing protein</fullName>
    </recommendedName>
</protein>
<proteinExistence type="predicted"/>
<dbReference type="Pfam" id="PF26626">
    <property type="entry name" value="DUF8201"/>
    <property type="match status" value="1"/>
</dbReference>
<name>A0A5M6DJ52_9BACT</name>
<reference evidence="3 4" key="1">
    <citation type="submission" date="2019-09" db="EMBL/GenBank/DDBJ databases">
        <title>Genome sequence and assembly of Adhaeribacter sp.</title>
        <authorList>
            <person name="Chhetri G."/>
        </authorList>
    </citation>
    <scope>NUCLEOTIDE SEQUENCE [LARGE SCALE GENOMIC DNA]</scope>
    <source>
        <strain evidence="3 4">DK36</strain>
    </source>
</reference>
<dbReference type="InterPro" id="IPR058514">
    <property type="entry name" value="DUF8201"/>
</dbReference>
<evidence type="ECO:0000256" key="1">
    <source>
        <dbReference type="SAM" id="Phobius"/>
    </source>
</evidence>